<evidence type="ECO:0000256" key="10">
    <source>
        <dbReference type="ARBA" id="ARBA00022840"/>
    </source>
</evidence>
<evidence type="ECO:0000256" key="14">
    <source>
        <dbReference type="RuleBase" id="RU364088"/>
    </source>
</evidence>
<dbReference type="Pfam" id="PF02518">
    <property type="entry name" value="HATPase_c"/>
    <property type="match status" value="1"/>
</dbReference>
<dbReference type="CDD" id="cd00075">
    <property type="entry name" value="HATPase"/>
    <property type="match status" value="1"/>
</dbReference>
<keyword evidence="10 14" id="KW-0067">ATP-binding</keyword>
<evidence type="ECO:0000256" key="1">
    <source>
        <dbReference type="ARBA" id="ARBA00000085"/>
    </source>
</evidence>
<evidence type="ECO:0000259" key="16">
    <source>
        <dbReference type="PROSITE" id="PS50885"/>
    </source>
</evidence>
<evidence type="ECO:0000256" key="6">
    <source>
        <dbReference type="ARBA" id="ARBA00022679"/>
    </source>
</evidence>
<evidence type="ECO:0000256" key="3">
    <source>
        <dbReference type="ARBA" id="ARBA00022475"/>
    </source>
</evidence>
<dbReference type="PANTHER" id="PTHR45436">
    <property type="entry name" value="SENSOR HISTIDINE KINASE YKOH"/>
    <property type="match status" value="1"/>
</dbReference>
<dbReference type="AlphaFoldDB" id="A0A250DP80"/>
<evidence type="ECO:0000256" key="11">
    <source>
        <dbReference type="ARBA" id="ARBA00022989"/>
    </source>
</evidence>
<dbReference type="InterPro" id="IPR005467">
    <property type="entry name" value="His_kinase_dom"/>
</dbReference>
<dbReference type="GO" id="GO:0000155">
    <property type="term" value="F:phosphorelay sensor kinase activity"/>
    <property type="evidence" value="ECO:0007669"/>
    <property type="project" value="InterPro"/>
</dbReference>
<dbReference type="InterPro" id="IPR003661">
    <property type="entry name" value="HisK_dim/P_dom"/>
</dbReference>
<protein>
    <recommendedName>
        <fullName evidence="14">Sensor protein</fullName>
        <ecNumber evidence="14">2.7.13.3</ecNumber>
    </recommendedName>
</protein>
<dbReference type="SUPFAM" id="SSF47384">
    <property type="entry name" value="Homodimeric domain of signal transducing histidine kinase"/>
    <property type="match status" value="1"/>
</dbReference>
<dbReference type="InterPro" id="IPR003594">
    <property type="entry name" value="HATPase_dom"/>
</dbReference>
<evidence type="ECO:0000256" key="13">
    <source>
        <dbReference type="ARBA" id="ARBA00023136"/>
    </source>
</evidence>
<feature type="domain" description="HAMP" evidence="16">
    <location>
        <begin position="166"/>
        <end position="219"/>
    </location>
</feature>
<dbReference type="RefSeq" id="WP_095746106.1">
    <property type="nucleotide sequence ID" value="NZ_CP023284.1"/>
</dbReference>
<feature type="transmembrane region" description="Helical" evidence="14">
    <location>
        <begin position="142"/>
        <end position="165"/>
    </location>
</feature>
<dbReference type="NCBIfam" id="TIGR01386">
    <property type="entry name" value="cztS_silS_copS"/>
    <property type="match status" value="1"/>
</dbReference>
<keyword evidence="11 14" id="KW-1133">Transmembrane helix</keyword>
<comment type="subcellular location">
    <subcellularLocation>
        <location evidence="2 14">Cell inner membrane</location>
    </subcellularLocation>
</comment>
<comment type="catalytic activity">
    <reaction evidence="1 14">
        <text>ATP + protein L-histidine = ADP + protein N-phospho-L-histidine.</text>
        <dbReference type="EC" id="2.7.13.3"/>
    </reaction>
</comment>
<accession>A0A250DP80</accession>
<dbReference type="InterPro" id="IPR003660">
    <property type="entry name" value="HAMP_dom"/>
</dbReference>
<sequence>MKTRPHSIQSRLSFWFAAQTLSGLSIICLAIYLVTAWSFGAKQRDALDQKTVLVEHLLKEAEKGGDLVFLRHKLDDFFSMQDDVTLSIANAGKPLFQSTPPPQGRWLRRAIVVPWQNGDFHTDLSVQVGVNIAQDSRLLERLAWTLLGAVVLGTALVSLTGMWLVRRGLRPLKALAERTAAITPDHVHQSIDPGAFAQELRPWITQFNALLARVQRAYVQLESFNADVAHELRTPLANLLGSTEVALTRPRSNEELQAVLASNLEEMGRLSGIVTDMLFLSKADRGTSARSMAPVSLAEQARDVIDFYDAMLDEAGLRAEVHGEAVAEVDAGLIRRALFNLLGNAIRFAEPASTLRIEIAAAPGGEHHTIAVINRGAPIDPEALPRLFERFYRAAQARDGSTRHHGLGLSIVEAIARMHGGQVFASSQGCETRIGFSVRRGG</sequence>
<dbReference type="InterPro" id="IPR036890">
    <property type="entry name" value="HATPase_C_sf"/>
</dbReference>
<evidence type="ECO:0000256" key="8">
    <source>
        <dbReference type="ARBA" id="ARBA00022741"/>
    </source>
</evidence>
<dbReference type="PROSITE" id="PS50885">
    <property type="entry name" value="HAMP"/>
    <property type="match status" value="1"/>
</dbReference>
<keyword evidence="5" id="KW-0597">Phosphoprotein</keyword>
<reference evidence="17 18" key="1">
    <citation type="submission" date="2017-09" db="EMBL/GenBank/DDBJ databases">
        <title>The diverse metabolic capabilities of V. boronicumulans make it an excellent choice for continued studies on novel biodegradation.</title>
        <authorList>
            <person name="Sun S."/>
        </authorList>
    </citation>
    <scope>NUCLEOTIDE SEQUENCE [LARGE SCALE GENOMIC DNA]</scope>
    <source>
        <strain evidence="17 18">J1</strain>
    </source>
</reference>
<dbReference type="SMART" id="SM00388">
    <property type="entry name" value="HisKA"/>
    <property type="match status" value="1"/>
</dbReference>
<dbReference type="SUPFAM" id="SSF55874">
    <property type="entry name" value="ATPase domain of HSP90 chaperone/DNA topoisomerase II/histidine kinase"/>
    <property type="match status" value="1"/>
</dbReference>
<feature type="transmembrane region" description="Helical" evidence="14">
    <location>
        <begin position="12"/>
        <end position="34"/>
    </location>
</feature>
<keyword evidence="6 14" id="KW-0808">Transferase</keyword>
<evidence type="ECO:0000313" key="18">
    <source>
        <dbReference type="Proteomes" id="UP000217154"/>
    </source>
</evidence>
<dbReference type="CDD" id="cd00082">
    <property type="entry name" value="HisKA"/>
    <property type="match status" value="1"/>
</dbReference>
<evidence type="ECO:0000256" key="9">
    <source>
        <dbReference type="ARBA" id="ARBA00022777"/>
    </source>
</evidence>
<dbReference type="PROSITE" id="PS50109">
    <property type="entry name" value="HIS_KIN"/>
    <property type="match status" value="1"/>
</dbReference>
<dbReference type="InterPro" id="IPR006290">
    <property type="entry name" value="CztS_silS_copS"/>
</dbReference>
<evidence type="ECO:0000256" key="12">
    <source>
        <dbReference type="ARBA" id="ARBA00023012"/>
    </source>
</evidence>
<name>A0A250DP80_9BURK</name>
<gene>
    <name evidence="17" type="ORF">CKY39_23115</name>
</gene>
<organism evidence="17 18">
    <name type="scientific">Variovorax boronicumulans</name>
    <dbReference type="NCBI Taxonomy" id="436515"/>
    <lineage>
        <taxon>Bacteria</taxon>
        <taxon>Pseudomonadati</taxon>
        <taxon>Pseudomonadota</taxon>
        <taxon>Betaproteobacteria</taxon>
        <taxon>Burkholderiales</taxon>
        <taxon>Comamonadaceae</taxon>
        <taxon>Variovorax</taxon>
    </lineage>
</organism>
<keyword evidence="4 14" id="KW-0997">Cell inner membrane</keyword>
<dbReference type="Gene3D" id="1.10.287.130">
    <property type="match status" value="1"/>
</dbReference>
<dbReference type="GO" id="GO:0005886">
    <property type="term" value="C:plasma membrane"/>
    <property type="evidence" value="ECO:0007669"/>
    <property type="project" value="UniProtKB-SubCell"/>
</dbReference>
<dbReference type="Proteomes" id="UP000217154">
    <property type="component" value="Chromosome"/>
</dbReference>
<evidence type="ECO:0000259" key="15">
    <source>
        <dbReference type="PROSITE" id="PS50109"/>
    </source>
</evidence>
<evidence type="ECO:0000256" key="4">
    <source>
        <dbReference type="ARBA" id="ARBA00022519"/>
    </source>
</evidence>
<dbReference type="EC" id="2.7.13.3" evidence="14"/>
<keyword evidence="7 14" id="KW-0812">Transmembrane</keyword>
<evidence type="ECO:0000256" key="7">
    <source>
        <dbReference type="ARBA" id="ARBA00022692"/>
    </source>
</evidence>
<evidence type="ECO:0000256" key="5">
    <source>
        <dbReference type="ARBA" id="ARBA00022553"/>
    </source>
</evidence>
<dbReference type="FunFam" id="1.10.287.130:FF:000001">
    <property type="entry name" value="Two-component sensor histidine kinase"/>
    <property type="match status" value="1"/>
</dbReference>
<keyword evidence="13 14" id="KW-0472">Membrane</keyword>
<evidence type="ECO:0000313" key="17">
    <source>
        <dbReference type="EMBL" id="ATA55799.1"/>
    </source>
</evidence>
<evidence type="ECO:0000256" key="2">
    <source>
        <dbReference type="ARBA" id="ARBA00004533"/>
    </source>
</evidence>
<dbReference type="GO" id="GO:0005524">
    <property type="term" value="F:ATP binding"/>
    <property type="evidence" value="ECO:0007669"/>
    <property type="project" value="UniProtKB-KW"/>
</dbReference>
<dbReference type="InterPro" id="IPR050428">
    <property type="entry name" value="TCS_sensor_his_kinase"/>
</dbReference>
<dbReference type="InterPro" id="IPR036097">
    <property type="entry name" value="HisK_dim/P_sf"/>
</dbReference>
<keyword evidence="9 14" id="KW-0418">Kinase</keyword>
<dbReference type="Pfam" id="PF00512">
    <property type="entry name" value="HisKA"/>
    <property type="match status" value="1"/>
</dbReference>
<dbReference type="SMART" id="SM00387">
    <property type="entry name" value="HATPase_c"/>
    <property type="match status" value="1"/>
</dbReference>
<keyword evidence="12 14" id="KW-0902">Two-component regulatory system</keyword>
<feature type="domain" description="Histidine kinase" evidence="15">
    <location>
        <begin position="227"/>
        <end position="428"/>
    </location>
</feature>
<dbReference type="PANTHER" id="PTHR45436:SF9">
    <property type="entry name" value="SENSOR PROTEIN"/>
    <property type="match status" value="1"/>
</dbReference>
<proteinExistence type="predicted"/>
<dbReference type="EMBL" id="CP023284">
    <property type="protein sequence ID" value="ATA55799.1"/>
    <property type="molecule type" value="Genomic_DNA"/>
</dbReference>
<keyword evidence="8 14" id="KW-0547">Nucleotide-binding</keyword>
<dbReference type="Gene3D" id="3.30.565.10">
    <property type="entry name" value="Histidine kinase-like ATPase, C-terminal domain"/>
    <property type="match status" value="1"/>
</dbReference>
<dbReference type="KEGG" id="vbo:CKY39_23115"/>
<comment type="function">
    <text evidence="14">Member of a two-component regulatory system.</text>
</comment>
<keyword evidence="3 14" id="KW-1003">Cell membrane</keyword>